<evidence type="ECO:0000313" key="4">
    <source>
        <dbReference type="Proteomes" id="UP001066327"/>
    </source>
</evidence>
<dbReference type="RefSeq" id="WP_269592005.1">
    <property type="nucleotide sequence ID" value="NZ_CP130954.1"/>
</dbReference>
<accession>A0AAX3YPV2</accession>
<gene>
    <name evidence="2" type="ORF">O4328_28865</name>
    <name evidence="3" type="ORF">Q5707_37395</name>
</gene>
<keyword evidence="3" id="KW-0614">Plasmid</keyword>
<dbReference type="Proteomes" id="UP001231166">
    <property type="component" value="Plasmid pRho-VOC14-C342"/>
</dbReference>
<feature type="domain" description="DUF7007" evidence="1">
    <location>
        <begin position="7"/>
        <end position="123"/>
    </location>
</feature>
<evidence type="ECO:0000313" key="3">
    <source>
        <dbReference type="EMBL" id="WLF51351.1"/>
    </source>
</evidence>
<geneLocation type="plasmid" evidence="3 5">
    <name>pRho-VOC14-C342</name>
</geneLocation>
<dbReference type="Proteomes" id="UP001066327">
    <property type="component" value="Unassembled WGS sequence"/>
</dbReference>
<proteinExistence type="predicted"/>
<evidence type="ECO:0000259" key="1">
    <source>
        <dbReference type="Pfam" id="PF22653"/>
    </source>
</evidence>
<dbReference type="InterPro" id="IPR054276">
    <property type="entry name" value="DUF7007"/>
</dbReference>
<organism evidence="3 5">
    <name type="scientific">Rhodococcus opacus</name>
    <name type="common">Nocardia opaca</name>
    <dbReference type="NCBI Taxonomy" id="37919"/>
    <lineage>
        <taxon>Bacteria</taxon>
        <taxon>Bacillati</taxon>
        <taxon>Actinomycetota</taxon>
        <taxon>Actinomycetes</taxon>
        <taxon>Mycobacteriales</taxon>
        <taxon>Nocardiaceae</taxon>
        <taxon>Rhodococcus</taxon>
    </lineage>
</organism>
<keyword evidence="4" id="KW-1185">Reference proteome</keyword>
<sequence>MNADNRIPASSPWGAVQYGSVLVDGIITVSTAGHGGVRISAERLRQMPVALRLGRRRWFEEDCEAALVGVAFADELTLDDHRRESMAASVANWFPDKWEAHFGRTLEPGQSYVRDKENFEAATVNQLVADSALGDWHEDVPEGMVGVTAHRRSDGTRGRYLVAADRYAKRGQFGHVIDESVDVVWSTAPELAA</sequence>
<dbReference type="EMBL" id="CP130954">
    <property type="protein sequence ID" value="WLF51351.1"/>
    <property type="molecule type" value="Genomic_DNA"/>
</dbReference>
<name>A0AAX3YPV2_RHOOP</name>
<evidence type="ECO:0000313" key="2">
    <source>
        <dbReference type="EMBL" id="MCZ4587653.1"/>
    </source>
</evidence>
<protein>
    <recommendedName>
        <fullName evidence="1">DUF7007 domain-containing protein</fullName>
    </recommendedName>
</protein>
<dbReference type="AlphaFoldDB" id="A0AAX3YPV2"/>
<reference evidence="2" key="1">
    <citation type="submission" date="2022-12" db="EMBL/GenBank/DDBJ databases">
        <authorList>
            <person name="Krivoruchko A.V."/>
            <person name="Elkin A."/>
        </authorList>
    </citation>
    <scope>NUCLEOTIDE SEQUENCE</scope>
    <source>
        <strain evidence="2">IEGM 249</strain>
    </source>
</reference>
<dbReference type="EMBL" id="JAPWIS010000017">
    <property type="protein sequence ID" value="MCZ4587653.1"/>
    <property type="molecule type" value="Genomic_DNA"/>
</dbReference>
<dbReference type="Pfam" id="PF22653">
    <property type="entry name" value="DUF7007"/>
    <property type="match status" value="1"/>
</dbReference>
<evidence type="ECO:0000313" key="5">
    <source>
        <dbReference type="Proteomes" id="UP001231166"/>
    </source>
</evidence>
<reference evidence="3" key="2">
    <citation type="submission" date="2023-07" db="EMBL/GenBank/DDBJ databases">
        <title>Genomic analysis of Rhodococcus opacus VOC-14 with glycol ethers degradation activity.</title>
        <authorList>
            <person name="Narkevich D.A."/>
            <person name="Hlushen A.M."/>
            <person name="Akhremchuk A.E."/>
            <person name="Sikolenko M.A."/>
            <person name="Valentovich L.N."/>
        </authorList>
    </citation>
    <scope>NUCLEOTIDE SEQUENCE</scope>
    <source>
        <strain evidence="3">VOC-14</strain>
        <plasmid evidence="3">pRho-VOC14-C342</plasmid>
    </source>
</reference>